<evidence type="ECO:0000256" key="1">
    <source>
        <dbReference type="ARBA" id="ARBA00004651"/>
    </source>
</evidence>
<accession>A0A382RN00</accession>
<dbReference type="CDD" id="cd06580">
    <property type="entry name" value="TM_PBP1_transp_TpRbsC_like"/>
    <property type="match status" value="1"/>
</dbReference>
<dbReference type="PANTHER" id="PTHR47089">
    <property type="entry name" value="ABC TRANSPORTER, PERMEASE PROTEIN"/>
    <property type="match status" value="1"/>
</dbReference>
<dbReference type="GO" id="GO:0005886">
    <property type="term" value="C:plasma membrane"/>
    <property type="evidence" value="ECO:0007669"/>
    <property type="project" value="UniProtKB-SubCell"/>
</dbReference>
<protein>
    <recommendedName>
        <fullName evidence="8">ABC transporter permease</fullName>
    </recommendedName>
</protein>
<keyword evidence="3 6" id="KW-0812">Transmembrane</keyword>
<name>A0A382RN00_9ZZZZ</name>
<evidence type="ECO:0008006" key="8">
    <source>
        <dbReference type="Google" id="ProtNLM"/>
    </source>
</evidence>
<evidence type="ECO:0000313" key="7">
    <source>
        <dbReference type="EMBL" id="SVC99083.1"/>
    </source>
</evidence>
<evidence type="ECO:0000256" key="4">
    <source>
        <dbReference type="ARBA" id="ARBA00022989"/>
    </source>
</evidence>
<dbReference type="Pfam" id="PF02653">
    <property type="entry name" value="BPD_transp_2"/>
    <property type="match status" value="1"/>
</dbReference>
<keyword evidence="4 6" id="KW-1133">Transmembrane helix</keyword>
<dbReference type="GO" id="GO:0022857">
    <property type="term" value="F:transmembrane transporter activity"/>
    <property type="evidence" value="ECO:0007669"/>
    <property type="project" value="InterPro"/>
</dbReference>
<dbReference type="InterPro" id="IPR001851">
    <property type="entry name" value="ABC_transp_permease"/>
</dbReference>
<feature type="transmembrane region" description="Helical" evidence="6">
    <location>
        <begin position="92"/>
        <end position="109"/>
    </location>
</feature>
<gene>
    <name evidence="7" type="ORF">METZ01_LOCUS351937</name>
</gene>
<feature type="transmembrane region" description="Helical" evidence="6">
    <location>
        <begin position="20"/>
        <end position="39"/>
    </location>
</feature>
<feature type="transmembrane region" description="Helical" evidence="6">
    <location>
        <begin position="115"/>
        <end position="139"/>
    </location>
</feature>
<comment type="subcellular location">
    <subcellularLocation>
        <location evidence="1">Cell membrane</location>
        <topology evidence="1">Multi-pass membrane protein</topology>
    </subcellularLocation>
</comment>
<dbReference type="EMBL" id="UINC01122951">
    <property type="protein sequence ID" value="SVC99083.1"/>
    <property type="molecule type" value="Genomic_DNA"/>
</dbReference>
<proteinExistence type="predicted"/>
<dbReference type="AlphaFoldDB" id="A0A382RN00"/>
<keyword evidence="2" id="KW-1003">Cell membrane</keyword>
<dbReference type="PANTHER" id="PTHR47089:SF1">
    <property type="entry name" value="GUANOSINE ABC TRANSPORTER PERMEASE PROTEIN NUPP"/>
    <property type="match status" value="1"/>
</dbReference>
<feature type="transmembrane region" description="Helical" evidence="6">
    <location>
        <begin position="59"/>
        <end position="80"/>
    </location>
</feature>
<feature type="non-terminal residue" evidence="7">
    <location>
        <position position="186"/>
    </location>
</feature>
<keyword evidence="5 6" id="KW-0472">Membrane</keyword>
<evidence type="ECO:0000256" key="3">
    <source>
        <dbReference type="ARBA" id="ARBA00022692"/>
    </source>
</evidence>
<feature type="transmembrane region" description="Helical" evidence="6">
    <location>
        <begin position="146"/>
        <end position="164"/>
    </location>
</feature>
<reference evidence="7" key="1">
    <citation type="submission" date="2018-05" db="EMBL/GenBank/DDBJ databases">
        <authorList>
            <person name="Lanie J.A."/>
            <person name="Ng W.-L."/>
            <person name="Kazmierczak K.M."/>
            <person name="Andrzejewski T.M."/>
            <person name="Davidsen T.M."/>
            <person name="Wayne K.J."/>
            <person name="Tettelin H."/>
            <person name="Glass J.I."/>
            <person name="Rusch D."/>
            <person name="Podicherti R."/>
            <person name="Tsui H.-C.T."/>
            <person name="Winkler M.E."/>
        </authorList>
    </citation>
    <scope>NUCLEOTIDE SEQUENCE</scope>
</reference>
<sequence>MNMKVDLDKKFELPAFIRWLLAILGALVTGGVLLALVGANPVTAYVEMVQGTFGSLFDLSLVLTEMIPLVIIGLGLLIAFRARIWNIGAEGQFMFGALLGGAFALHAPLATPFLAVPAVLVVGACGGALWGLLVALARVRWQVNEVISSLLLNYVALFVFAYAVRKPLRDPGGFKPTSERIPNQFE</sequence>
<evidence type="ECO:0000256" key="2">
    <source>
        <dbReference type="ARBA" id="ARBA00022475"/>
    </source>
</evidence>
<organism evidence="7">
    <name type="scientific">marine metagenome</name>
    <dbReference type="NCBI Taxonomy" id="408172"/>
    <lineage>
        <taxon>unclassified sequences</taxon>
        <taxon>metagenomes</taxon>
        <taxon>ecological metagenomes</taxon>
    </lineage>
</organism>
<evidence type="ECO:0000256" key="6">
    <source>
        <dbReference type="SAM" id="Phobius"/>
    </source>
</evidence>
<evidence type="ECO:0000256" key="5">
    <source>
        <dbReference type="ARBA" id="ARBA00023136"/>
    </source>
</evidence>